<feature type="transmembrane region" description="Helical" evidence="1">
    <location>
        <begin position="224"/>
        <end position="247"/>
    </location>
</feature>
<keyword evidence="1" id="KW-1133">Transmembrane helix</keyword>
<keyword evidence="3" id="KW-1185">Reference proteome</keyword>
<dbReference type="EMBL" id="BJLY01000002">
    <property type="protein sequence ID" value="GEB03494.1"/>
    <property type="molecule type" value="Genomic_DNA"/>
</dbReference>
<keyword evidence="1" id="KW-0812">Transmembrane</keyword>
<evidence type="ECO:0000313" key="3">
    <source>
        <dbReference type="Proteomes" id="UP000320772"/>
    </source>
</evidence>
<organism evidence="2 3">
    <name type="scientific">Gluconobacter roseus NBRC 3990</name>
    <dbReference type="NCBI Taxonomy" id="1307950"/>
    <lineage>
        <taxon>Bacteria</taxon>
        <taxon>Pseudomonadati</taxon>
        <taxon>Pseudomonadota</taxon>
        <taxon>Alphaproteobacteria</taxon>
        <taxon>Acetobacterales</taxon>
        <taxon>Acetobacteraceae</taxon>
        <taxon>Gluconobacter</taxon>
    </lineage>
</organism>
<comment type="caution">
    <text evidence="2">The sequence shown here is derived from an EMBL/GenBank/DDBJ whole genome shotgun (WGS) entry which is preliminary data.</text>
</comment>
<keyword evidence="1" id="KW-0472">Membrane</keyword>
<sequence length="259" mass="31451">MIHIPGIGMVFGPIWNRLQKKLFLKTFLWSQDRYNDWRRMGKYWKNIDEMIEYDFRVENEIFCQDSLPFNKIIFRKNKFFSADYFSILIEAQSGNIKFQEHIEIKNMDDSIYYFSLPNIPLMWIDIHEDAYCTQRLDGITVIIAEAKYKEESVAKNVKGPTYRPSGIDILNDKWVEKWEKWWNLRAIEECKRNIKLFIQYNFVTSYKIYHVNAKEMNNTKRNILLLRGMVIFYIANHMLSPIFWISVWLGKRDFWDRCE</sequence>
<dbReference type="AlphaFoldDB" id="A0A4Y3M4F0"/>
<proteinExistence type="predicted"/>
<evidence type="ECO:0000256" key="1">
    <source>
        <dbReference type="SAM" id="Phobius"/>
    </source>
</evidence>
<gene>
    <name evidence="2" type="ORF">GRO01_10700</name>
</gene>
<protein>
    <submittedName>
        <fullName evidence="2">Uncharacterized protein</fullName>
    </submittedName>
</protein>
<accession>A0A4Y3M4F0</accession>
<reference evidence="2 3" key="1">
    <citation type="submission" date="2019-06" db="EMBL/GenBank/DDBJ databases">
        <title>Whole genome shotgun sequence of Gluconobacter roseus NBRC 3990.</title>
        <authorList>
            <person name="Hosoyama A."/>
            <person name="Uohara A."/>
            <person name="Ohji S."/>
            <person name="Ichikawa N."/>
        </authorList>
    </citation>
    <scope>NUCLEOTIDE SEQUENCE [LARGE SCALE GENOMIC DNA]</scope>
    <source>
        <strain evidence="2 3">NBRC 3990</strain>
    </source>
</reference>
<dbReference type="RefSeq" id="WP_062508221.1">
    <property type="nucleotide sequence ID" value="NZ_BAQZ01000034.1"/>
</dbReference>
<name>A0A4Y3M4F0_9PROT</name>
<evidence type="ECO:0000313" key="2">
    <source>
        <dbReference type="EMBL" id="GEB03494.1"/>
    </source>
</evidence>
<dbReference type="Proteomes" id="UP000320772">
    <property type="component" value="Unassembled WGS sequence"/>
</dbReference>